<dbReference type="InterPro" id="IPR015897">
    <property type="entry name" value="CHK_kinase-like"/>
</dbReference>
<dbReference type="Pfam" id="PF02958">
    <property type="entry name" value="EcKL"/>
    <property type="match status" value="2"/>
</dbReference>
<dbReference type="SMART" id="SM00587">
    <property type="entry name" value="CHK"/>
    <property type="match status" value="1"/>
</dbReference>
<evidence type="ECO:0000259" key="1">
    <source>
        <dbReference type="SMART" id="SM00587"/>
    </source>
</evidence>
<dbReference type="AlphaFoldDB" id="A0A0L7LNR9"/>
<dbReference type="EMBL" id="JTDY01000475">
    <property type="protein sequence ID" value="KOB77009.1"/>
    <property type="molecule type" value="Genomic_DNA"/>
</dbReference>
<dbReference type="PANTHER" id="PTHR11012:SF30">
    <property type="entry name" value="PROTEIN KINASE-LIKE DOMAIN-CONTAINING"/>
    <property type="match status" value="1"/>
</dbReference>
<name>A0A0L7LNR9_OPEBR</name>
<comment type="caution">
    <text evidence="2">The sequence shown here is derived from an EMBL/GenBank/DDBJ whole genome shotgun (WGS) entry which is preliminary data.</text>
</comment>
<reference evidence="2 3" key="1">
    <citation type="journal article" date="2015" name="Genome Biol. Evol.">
        <title>The genome of winter moth (Operophtera brumata) provides a genomic perspective on sexual dimorphism and phenology.</title>
        <authorList>
            <person name="Derks M.F."/>
            <person name="Smit S."/>
            <person name="Salis L."/>
            <person name="Schijlen E."/>
            <person name="Bossers A."/>
            <person name="Mateman C."/>
            <person name="Pijl A.S."/>
            <person name="de Ridder D."/>
            <person name="Groenen M.A."/>
            <person name="Visser M.E."/>
            <person name="Megens H.J."/>
        </authorList>
    </citation>
    <scope>NUCLEOTIDE SEQUENCE [LARGE SCALE GENOMIC DNA]</scope>
    <source>
        <strain evidence="2">WM2013NL</strain>
        <tissue evidence="2">Head and thorax</tissue>
    </source>
</reference>
<gene>
    <name evidence="2" type="ORF">OBRU01_04786</name>
</gene>
<keyword evidence="3" id="KW-1185">Reference proteome</keyword>
<feature type="domain" description="CHK kinase-like" evidence="1">
    <location>
        <begin position="132"/>
        <end position="268"/>
    </location>
</feature>
<dbReference type="InterPro" id="IPR004119">
    <property type="entry name" value="EcKL"/>
</dbReference>
<proteinExistence type="predicted"/>
<dbReference type="InterPro" id="IPR011009">
    <property type="entry name" value="Kinase-like_dom_sf"/>
</dbReference>
<organism evidence="2 3">
    <name type="scientific">Operophtera brumata</name>
    <name type="common">Winter moth</name>
    <name type="synonym">Phalaena brumata</name>
    <dbReference type="NCBI Taxonomy" id="104452"/>
    <lineage>
        <taxon>Eukaryota</taxon>
        <taxon>Metazoa</taxon>
        <taxon>Ecdysozoa</taxon>
        <taxon>Arthropoda</taxon>
        <taxon>Hexapoda</taxon>
        <taxon>Insecta</taxon>
        <taxon>Pterygota</taxon>
        <taxon>Neoptera</taxon>
        <taxon>Endopterygota</taxon>
        <taxon>Lepidoptera</taxon>
        <taxon>Glossata</taxon>
        <taxon>Ditrysia</taxon>
        <taxon>Geometroidea</taxon>
        <taxon>Geometridae</taxon>
        <taxon>Larentiinae</taxon>
        <taxon>Operophtera</taxon>
    </lineage>
</organism>
<evidence type="ECO:0000313" key="2">
    <source>
        <dbReference type="EMBL" id="KOB77009.1"/>
    </source>
</evidence>
<dbReference type="SUPFAM" id="SSF56112">
    <property type="entry name" value="Protein kinase-like (PK-like)"/>
    <property type="match status" value="1"/>
</dbReference>
<accession>A0A0L7LNR9</accession>
<dbReference type="Gene3D" id="3.90.1200.10">
    <property type="match status" value="1"/>
</dbReference>
<evidence type="ECO:0000313" key="3">
    <source>
        <dbReference type="Proteomes" id="UP000037510"/>
    </source>
</evidence>
<dbReference type="PANTHER" id="PTHR11012">
    <property type="entry name" value="PROTEIN KINASE-LIKE DOMAIN-CONTAINING"/>
    <property type="match status" value="1"/>
</dbReference>
<dbReference type="Proteomes" id="UP000037510">
    <property type="component" value="Unassembled WGS sequence"/>
</dbReference>
<protein>
    <recommendedName>
        <fullName evidence="1">CHK kinase-like domain-containing protein</fullName>
    </recommendedName>
</protein>
<dbReference type="STRING" id="104452.A0A0L7LNR9"/>
<sequence>MSRWNFVGDLELIRERQLEFIGEVLEKKGFKGPEARIENVGVAGDNYIANVKRVVVTEDGKTFKMIAKLAPENQMMRFMAQIETLFRNEHTIYTDLLPKFVQLQRSAGVPEEELYRFAECYGSLAEVPSEVILLEDLKESQYDILDRFKPLSTDNVKLVLKNFAIFHSLSYVLKHQEPETFAEIASKFGDMHSVIQQGDGWTNNIMFRCKADAQVDCVLIDYQMVRESNPVFDIMYMMFNSTSHEQRLKHYNDFIDHYHTELDRSLHNYGLKASSIYPRDKLDCDLKRYGKLMFATSIMITNIVLKKVEDAEVMKEAMKTSTTDNMEEMMAQVLKQHPETVILFKSKIEGLIDSFVEFGLL</sequence>